<name>A0A2Z5XCY9_BPMD2</name>
<dbReference type="Proteomes" id="UP000250156">
    <property type="component" value="Segment"/>
</dbReference>
<dbReference type="Pfam" id="PF17395">
    <property type="entry name" value="DUF5403"/>
    <property type="match status" value="1"/>
</dbReference>
<dbReference type="GeneID" id="1261628"/>
<accession>A0A2Z5XCY9</accession>
<dbReference type="EMBL" id="AP018480">
    <property type="protein sequence ID" value="BBC44149.1"/>
    <property type="molecule type" value="Genomic_DNA"/>
</dbReference>
<dbReference type="OrthoDB" id="14428at10239"/>
<organismHost>
    <name type="scientific">Mycobacterium</name>
    <dbReference type="NCBI Taxonomy" id="1763"/>
</organismHost>
<evidence type="ECO:0000313" key="2">
    <source>
        <dbReference type="Proteomes" id="UP000250156"/>
    </source>
</evidence>
<evidence type="ECO:0000313" key="1">
    <source>
        <dbReference type="EMBL" id="BBC44149.1"/>
    </source>
</evidence>
<organism evidence="1 2">
    <name type="scientific">Mycobacterium phage D29</name>
    <name type="common">Mycobacteriophage D29</name>
    <dbReference type="NCBI Taxonomy" id="28369"/>
    <lineage>
        <taxon>Viruses</taxon>
        <taxon>Duplodnaviria</taxon>
        <taxon>Heunggongvirae</taxon>
        <taxon>Uroviricota</taxon>
        <taxon>Caudoviricetes</taxon>
        <taxon>Fromanvirus</taxon>
    </lineage>
</organism>
<dbReference type="KEGG" id="vg:1261628"/>
<proteinExistence type="predicted"/>
<dbReference type="InterPro" id="IPR039452">
    <property type="entry name" value="DUF5403"/>
</dbReference>
<sequence>MAKVYANANKVAARHVDVRKRVKEERDGVTRRARTNLARANKTTRITKEGYFPASIEEVDGDVDFHTVLHAPNAFALEFGHAPSGFFAGTDTKPPDPEYILTRAAIGGTVS</sequence>
<reference evidence="1 2" key="1">
    <citation type="submission" date="2018-01" db="EMBL/GenBank/DDBJ databases">
        <title>Genome sequence of Mycobacterium phage D29.</title>
        <authorList>
            <person name="Uchiyama J."/>
            <person name="Matsuzaki S."/>
        </authorList>
    </citation>
    <scope>NUCLEOTIDE SEQUENCE [LARGE SCALE GENOMIC DNA]</scope>
</reference>
<dbReference type="RefSeq" id="NP_046837.1">
    <property type="nucleotide sequence ID" value="NC_001900.1"/>
</dbReference>
<protein>
    <submittedName>
        <fullName evidence="1">Putative head-to-tail connector protein</fullName>
    </submittedName>
</protein>